<sequence>MGQMSLTGASVALLLLIYTTGATVIPLRELHFTSDRYSQSYETRAAGEEYRLPQTVTPIKYTITLTPDYTDYATFKGEVNIEVTAQGDVNQISLHYDNITIEDRSITDIDNNKLVLDNDHYNKTTNIYTLTLKDDVKLTSGETYFINIKYTGHLLDDMAGFYRSSYTTADGKQRWLATTQFEPTDARRAFPCFDEPGLKAVFQINIRRPENRSSISNAPLENSTDSYVFRVQIYLTLK</sequence>
<dbReference type="Gene3D" id="2.60.40.1730">
    <property type="entry name" value="tricorn interacting facor f3 domain"/>
    <property type="match status" value="1"/>
</dbReference>
<dbReference type="OrthoDB" id="510539at2759"/>
<accession>A0A6L2QCG8</accession>
<feature type="non-terminal residue" evidence="4">
    <location>
        <position position="238"/>
    </location>
</feature>
<dbReference type="GO" id="GO:0008270">
    <property type="term" value="F:zinc ion binding"/>
    <property type="evidence" value="ECO:0007669"/>
    <property type="project" value="TreeGrafter"/>
</dbReference>
<dbReference type="GO" id="GO:0042277">
    <property type="term" value="F:peptide binding"/>
    <property type="evidence" value="ECO:0007669"/>
    <property type="project" value="TreeGrafter"/>
</dbReference>
<dbReference type="InterPro" id="IPR050344">
    <property type="entry name" value="Peptidase_M1_aminopeptidases"/>
</dbReference>
<dbReference type="InterPro" id="IPR042097">
    <property type="entry name" value="Aminopeptidase_N-like_N_sf"/>
</dbReference>
<keyword evidence="1" id="KW-0645">Protease</keyword>
<feature type="domain" description="Aminopeptidase N-like N-terminal" evidence="3">
    <location>
        <begin position="58"/>
        <end position="225"/>
    </location>
</feature>
<keyword evidence="2" id="KW-0732">Signal</keyword>
<dbReference type="GO" id="GO:0016020">
    <property type="term" value="C:membrane"/>
    <property type="evidence" value="ECO:0007669"/>
    <property type="project" value="TreeGrafter"/>
</dbReference>
<keyword evidence="1" id="KW-0031">Aminopeptidase</keyword>
<organism evidence="4 5">
    <name type="scientific">Coptotermes formosanus</name>
    <name type="common">Formosan subterranean termite</name>
    <dbReference type="NCBI Taxonomy" id="36987"/>
    <lineage>
        <taxon>Eukaryota</taxon>
        <taxon>Metazoa</taxon>
        <taxon>Ecdysozoa</taxon>
        <taxon>Arthropoda</taxon>
        <taxon>Hexapoda</taxon>
        <taxon>Insecta</taxon>
        <taxon>Pterygota</taxon>
        <taxon>Neoptera</taxon>
        <taxon>Polyneoptera</taxon>
        <taxon>Dictyoptera</taxon>
        <taxon>Blattodea</taxon>
        <taxon>Blattoidea</taxon>
        <taxon>Termitoidae</taxon>
        <taxon>Rhinotermitidae</taxon>
        <taxon>Coptotermes</taxon>
    </lineage>
</organism>
<dbReference type="GO" id="GO:0006508">
    <property type="term" value="P:proteolysis"/>
    <property type="evidence" value="ECO:0007669"/>
    <property type="project" value="TreeGrafter"/>
</dbReference>
<dbReference type="InterPro" id="IPR045357">
    <property type="entry name" value="Aminopeptidase_N-like_N"/>
</dbReference>
<feature type="signal peptide" evidence="2">
    <location>
        <begin position="1"/>
        <end position="22"/>
    </location>
</feature>
<dbReference type="GO" id="GO:0005615">
    <property type="term" value="C:extracellular space"/>
    <property type="evidence" value="ECO:0007669"/>
    <property type="project" value="TreeGrafter"/>
</dbReference>
<dbReference type="GO" id="GO:0005737">
    <property type="term" value="C:cytoplasm"/>
    <property type="evidence" value="ECO:0007669"/>
    <property type="project" value="TreeGrafter"/>
</dbReference>
<dbReference type="Proteomes" id="UP000502823">
    <property type="component" value="Unassembled WGS sequence"/>
</dbReference>
<dbReference type="GO" id="GO:0070006">
    <property type="term" value="F:metalloaminopeptidase activity"/>
    <property type="evidence" value="ECO:0007669"/>
    <property type="project" value="TreeGrafter"/>
</dbReference>
<keyword evidence="5" id="KW-1185">Reference proteome</keyword>
<comment type="caution">
    <text evidence="4">The sequence shown here is derived from an EMBL/GenBank/DDBJ whole genome shotgun (WGS) entry which is preliminary data.</text>
</comment>
<dbReference type="FunFam" id="2.60.40.1730:FF:000013">
    <property type="entry name" value="Aminopeptidase"/>
    <property type="match status" value="1"/>
</dbReference>
<evidence type="ECO:0000256" key="1">
    <source>
        <dbReference type="ARBA" id="ARBA00022438"/>
    </source>
</evidence>
<dbReference type="SUPFAM" id="SSF63737">
    <property type="entry name" value="Leukotriene A4 hydrolase N-terminal domain"/>
    <property type="match status" value="1"/>
</dbReference>
<name>A0A6L2QCG8_COPFO</name>
<dbReference type="InParanoid" id="A0A6L2QCG8"/>
<evidence type="ECO:0000313" key="5">
    <source>
        <dbReference type="Proteomes" id="UP000502823"/>
    </source>
</evidence>
<evidence type="ECO:0000313" key="4">
    <source>
        <dbReference type="EMBL" id="GFG40805.1"/>
    </source>
</evidence>
<feature type="chain" id="PRO_5026851454" description="Aminopeptidase N-like N-terminal domain-containing protein" evidence="2">
    <location>
        <begin position="23"/>
        <end position="238"/>
    </location>
</feature>
<dbReference type="PANTHER" id="PTHR11533">
    <property type="entry name" value="PROTEASE M1 ZINC METALLOPROTEASE"/>
    <property type="match status" value="1"/>
</dbReference>
<dbReference type="EMBL" id="BLKM01002615">
    <property type="protein sequence ID" value="GFG40805.1"/>
    <property type="molecule type" value="Genomic_DNA"/>
</dbReference>
<gene>
    <name evidence="4" type="ORF">Cfor_02569</name>
</gene>
<dbReference type="PANTHER" id="PTHR11533:SF276">
    <property type="entry name" value="GLUTAMYL AMINOPEPTIDASE"/>
    <property type="match status" value="1"/>
</dbReference>
<keyword evidence="1" id="KW-0378">Hydrolase</keyword>
<dbReference type="GO" id="GO:0043171">
    <property type="term" value="P:peptide catabolic process"/>
    <property type="evidence" value="ECO:0007669"/>
    <property type="project" value="TreeGrafter"/>
</dbReference>
<dbReference type="AlphaFoldDB" id="A0A6L2QCG8"/>
<dbReference type="Pfam" id="PF17900">
    <property type="entry name" value="Peptidase_M1_N"/>
    <property type="match status" value="1"/>
</dbReference>
<protein>
    <recommendedName>
        <fullName evidence="3">Aminopeptidase N-like N-terminal domain-containing protein</fullName>
    </recommendedName>
</protein>
<evidence type="ECO:0000259" key="3">
    <source>
        <dbReference type="Pfam" id="PF17900"/>
    </source>
</evidence>
<evidence type="ECO:0000256" key="2">
    <source>
        <dbReference type="SAM" id="SignalP"/>
    </source>
</evidence>
<reference evidence="5" key="1">
    <citation type="submission" date="2020-01" db="EMBL/GenBank/DDBJ databases">
        <title>Draft genome sequence of the Termite Coptotermes fromosanus.</title>
        <authorList>
            <person name="Itakura S."/>
            <person name="Yosikawa Y."/>
            <person name="Umezawa K."/>
        </authorList>
    </citation>
    <scope>NUCLEOTIDE SEQUENCE [LARGE SCALE GENOMIC DNA]</scope>
</reference>
<proteinExistence type="predicted"/>